<dbReference type="AlphaFoldDB" id="A0A014M2L3"/>
<proteinExistence type="predicted"/>
<dbReference type="RefSeq" id="WP_034935981.1">
    <property type="nucleotide sequence ID" value="NZ_JFHN01000037.1"/>
</dbReference>
<name>A0A014M2L3_9GAMM</name>
<dbReference type="InterPro" id="IPR042230">
    <property type="entry name" value="CusF_sf"/>
</dbReference>
<protein>
    <submittedName>
        <fullName evidence="2">Cation transporter</fullName>
    </submittedName>
</protein>
<dbReference type="Pfam" id="PF11604">
    <property type="entry name" value="CusF_Ec"/>
    <property type="match status" value="1"/>
</dbReference>
<keyword evidence="3" id="KW-1185">Reference proteome</keyword>
<evidence type="ECO:0000313" key="3">
    <source>
        <dbReference type="Proteomes" id="UP000019918"/>
    </source>
</evidence>
<feature type="chain" id="PRO_5001472177" evidence="1">
    <location>
        <begin position="23"/>
        <end position="111"/>
    </location>
</feature>
<accession>A0A014M2L3</accession>
<dbReference type="OrthoDB" id="5771277at2"/>
<dbReference type="Gene3D" id="2.40.50.320">
    <property type="entry name" value="Copper binding periplasmic protein CusF"/>
    <property type="match status" value="1"/>
</dbReference>
<dbReference type="EMBL" id="JFHN01000037">
    <property type="protein sequence ID" value="EXU76101.1"/>
    <property type="molecule type" value="Genomic_DNA"/>
</dbReference>
<organism evidence="2 3">
    <name type="scientific">Erwinia mallotivora</name>
    <dbReference type="NCBI Taxonomy" id="69222"/>
    <lineage>
        <taxon>Bacteria</taxon>
        <taxon>Pseudomonadati</taxon>
        <taxon>Pseudomonadota</taxon>
        <taxon>Gammaproteobacteria</taxon>
        <taxon>Enterobacterales</taxon>
        <taxon>Erwiniaceae</taxon>
        <taxon>Erwinia</taxon>
    </lineage>
</organism>
<dbReference type="Proteomes" id="UP000019918">
    <property type="component" value="Unassembled WGS sequence"/>
</dbReference>
<keyword evidence="1" id="KW-0732">Signal</keyword>
<evidence type="ECO:0000313" key="2">
    <source>
        <dbReference type="EMBL" id="EXU76101.1"/>
    </source>
</evidence>
<dbReference type="InterPro" id="IPR021647">
    <property type="entry name" value="CusF_Ec"/>
</dbReference>
<dbReference type="PATRIC" id="fig|69222.5.peg.1585"/>
<gene>
    <name evidence="2" type="ORF">BG55_07710</name>
</gene>
<dbReference type="STRING" id="69222.BG55_07710"/>
<feature type="signal peptide" evidence="1">
    <location>
        <begin position="1"/>
        <end position="22"/>
    </location>
</feature>
<evidence type="ECO:0000256" key="1">
    <source>
        <dbReference type="SAM" id="SignalP"/>
    </source>
</evidence>
<comment type="caution">
    <text evidence="2">The sequence shown here is derived from an EMBL/GenBank/DDBJ whole genome shotgun (WGS) entry which is preliminary data.</text>
</comment>
<reference evidence="2 3" key="1">
    <citation type="submission" date="2014-02" db="EMBL/GenBank/DDBJ databases">
        <title>Draft genome of Erwinia mallotivora strain BT-MARDI, a papaya dieback pathogen.</title>
        <authorList>
            <person name="Redzuan R."/>
            <person name="Abu Bakar N."/>
            <person name="Badrun R."/>
            <person name="Mohd Raih M.F."/>
            <person name="Rozano L."/>
            <person name="Mat Amin N."/>
        </authorList>
    </citation>
    <scope>NUCLEOTIDE SEQUENCE [LARGE SCALE GENOMIC DNA]</scope>
    <source>
        <strain evidence="2 3">BT-MARDI</strain>
    </source>
</reference>
<sequence>MHILFKLFAVATVALPAFNVGAADHHMDSQPLSARHSDAAPVFAASGTIKAWGEDTVSLAHQPIPQLNWPAMTMHFSLDGYQGQRFTAGQQVNFTFRQTDSGYALISVTAK</sequence>